<evidence type="ECO:0000313" key="6">
    <source>
        <dbReference type="Proteomes" id="UP000657006"/>
    </source>
</evidence>
<evidence type="ECO:0000259" key="4">
    <source>
        <dbReference type="SMART" id="SM00534"/>
    </source>
</evidence>
<dbReference type="GO" id="GO:0005524">
    <property type="term" value="F:ATP binding"/>
    <property type="evidence" value="ECO:0007669"/>
    <property type="project" value="UniProtKB-KW"/>
</dbReference>
<dbReference type="Pfam" id="PF00488">
    <property type="entry name" value="MutS_V"/>
    <property type="match status" value="1"/>
</dbReference>
<organism evidence="5 6">
    <name type="scientific">Bianquea renquensis</name>
    <dbReference type="NCBI Taxonomy" id="2763661"/>
    <lineage>
        <taxon>Bacteria</taxon>
        <taxon>Bacillati</taxon>
        <taxon>Bacillota</taxon>
        <taxon>Clostridia</taxon>
        <taxon>Eubacteriales</taxon>
        <taxon>Bianqueaceae</taxon>
        <taxon>Bianquea</taxon>
    </lineage>
</organism>
<dbReference type="SUPFAM" id="SSF52540">
    <property type="entry name" value="P-loop containing nucleoside triphosphate hydrolases"/>
    <property type="match status" value="1"/>
</dbReference>
<dbReference type="InterPro" id="IPR000432">
    <property type="entry name" value="DNA_mismatch_repair_MutS_C"/>
</dbReference>
<name>A0A926I2J4_9FIRM</name>
<keyword evidence="3" id="KW-0238">DNA-binding</keyword>
<dbReference type="InterPro" id="IPR027417">
    <property type="entry name" value="P-loop_NTPase"/>
</dbReference>
<dbReference type="InterPro" id="IPR045076">
    <property type="entry name" value="MutS"/>
</dbReference>
<reference evidence="5" key="1">
    <citation type="submission" date="2020-08" db="EMBL/GenBank/DDBJ databases">
        <title>Genome public.</title>
        <authorList>
            <person name="Liu C."/>
            <person name="Sun Q."/>
        </authorList>
    </citation>
    <scope>NUCLEOTIDE SEQUENCE</scope>
    <source>
        <strain evidence="5">NSJ-32</strain>
    </source>
</reference>
<dbReference type="GO" id="GO:0006298">
    <property type="term" value="P:mismatch repair"/>
    <property type="evidence" value="ECO:0007669"/>
    <property type="project" value="InterPro"/>
</dbReference>
<dbReference type="AlphaFoldDB" id="A0A926I2J4"/>
<dbReference type="GO" id="GO:0140664">
    <property type="term" value="F:ATP-dependent DNA damage sensor activity"/>
    <property type="evidence" value="ECO:0007669"/>
    <property type="project" value="InterPro"/>
</dbReference>
<gene>
    <name evidence="5" type="ORF">H8730_13530</name>
</gene>
<evidence type="ECO:0000256" key="3">
    <source>
        <dbReference type="ARBA" id="ARBA00023125"/>
    </source>
</evidence>
<evidence type="ECO:0000256" key="2">
    <source>
        <dbReference type="ARBA" id="ARBA00022840"/>
    </source>
</evidence>
<evidence type="ECO:0000256" key="1">
    <source>
        <dbReference type="ARBA" id="ARBA00022741"/>
    </source>
</evidence>
<dbReference type="SMART" id="SM00534">
    <property type="entry name" value="MUTSac"/>
    <property type="match status" value="1"/>
</dbReference>
<dbReference type="Proteomes" id="UP000657006">
    <property type="component" value="Unassembled WGS sequence"/>
</dbReference>
<accession>A0A926I2J4</accession>
<dbReference type="GO" id="GO:0030983">
    <property type="term" value="F:mismatched DNA binding"/>
    <property type="evidence" value="ECO:0007669"/>
    <property type="project" value="InterPro"/>
</dbReference>
<comment type="caution">
    <text evidence="5">The sequence shown here is derived from an EMBL/GenBank/DDBJ whole genome shotgun (WGS) entry which is preliminary data.</text>
</comment>
<dbReference type="PANTHER" id="PTHR11361">
    <property type="entry name" value="DNA MISMATCH REPAIR PROTEIN MUTS FAMILY MEMBER"/>
    <property type="match status" value="1"/>
</dbReference>
<dbReference type="PANTHER" id="PTHR11361:SF34">
    <property type="entry name" value="DNA MISMATCH REPAIR PROTEIN MSH1, MITOCHONDRIAL"/>
    <property type="match status" value="1"/>
</dbReference>
<feature type="domain" description="DNA mismatch repair proteins mutS family" evidence="4">
    <location>
        <begin position="332"/>
        <end position="533"/>
    </location>
</feature>
<protein>
    <recommendedName>
        <fullName evidence="4">DNA mismatch repair proteins mutS family domain-containing protein</fullName>
    </recommendedName>
</protein>
<dbReference type="Gene3D" id="3.40.50.300">
    <property type="entry name" value="P-loop containing nucleotide triphosphate hydrolases"/>
    <property type="match status" value="1"/>
</dbReference>
<dbReference type="RefSeq" id="WP_249289963.1">
    <property type="nucleotide sequence ID" value="NZ_JACRSQ010000025.1"/>
</dbReference>
<sequence length="542" mass="60957">MLDRLIDTSKTVTKPASWKDAVTDLEVDKIISTLTTSGEDVQCDGDAIVRFLTADPDEITQRSAMLDDFAKIEDIEGRITKCIEGITRLQYMMERSQTSSEDIYRQIAAWHGAAQYSTCVTMLRDELLGRDELTSPRLLNLKRQITALSQSTDFQNDARLLEAAKEWFQLPKDVYVGFNYVSGSGLDSIQVAAVDEEATPIESLIRETSLGQALPNSLEGLVPFPVLSQSAQLESYLIKQIEKRWSKKLARLKKELDKLALSDCQGLIALNEDFKFLRMGLRLIHAAKQKGCGLCRPALGSGPLQISQLMYPRLTLISEEPVVENDVTMEYGSFAVITGANHSGKTSYLKSVGQACMLAQLGFFVPAAAMRFTPVKTMFTLFSGEEDDELRYSRMGLEVQRIHTILQEADSESMVFFNEPLTSTNPIEAISLCVEWIVHFINTGITGFMVTHMHDIYFSLEKTLSEEKKRKFRSLVTITRRNDAHVLKNLYRVVEQEPSKTSYAADVADSFGISLEKLIEDPALREQAQRYQKDVSEQSLFE</sequence>
<proteinExistence type="predicted"/>
<evidence type="ECO:0000313" key="5">
    <source>
        <dbReference type="EMBL" id="MBC8544563.1"/>
    </source>
</evidence>
<keyword evidence="2" id="KW-0067">ATP-binding</keyword>
<keyword evidence="6" id="KW-1185">Reference proteome</keyword>
<keyword evidence="1" id="KW-0547">Nucleotide-binding</keyword>
<dbReference type="EMBL" id="JACRSQ010000025">
    <property type="protein sequence ID" value="MBC8544563.1"/>
    <property type="molecule type" value="Genomic_DNA"/>
</dbReference>